<dbReference type="InterPro" id="IPR036388">
    <property type="entry name" value="WH-like_DNA-bd_sf"/>
</dbReference>
<evidence type="ECO:0000256" key="3">
    <source>
        <dbReference type="ARBA" id="ARBA00023163"/>
    </source>
</evidence>
<evidence type="ECO:0000256" key="1">
    <source>
        <dbReference type="ARBA" id="ARBA00023015"/>
    </source>
</evidence>
<evidence type="ECO:0000256" key="2">
    <source>
        <dbReference type="ARBA" id="ARBA00023125"/>
    </source>
</evidence>
<keyword evidence="2" id="KW-0238">DNA-binding</keyword>
<dbReference type="Gene3D" id="1.10.287.100">
    <property type="match status" value="1"/>
</dbReference>
<dbReference type="GO" id="GO:0003677">
    <property type="term" value="F:DNA binding"/>
    <property type="evidence" value="ECO:0007669"/>
    <property type="project" value="UniProtKB-KW"/>
</dbReference>
<dbReference type="InterPro" id="IPR000524">
    <property type="entry name" value="Tscrpt_reg_HTH_GntR"/>
</dbReference>
<dbReference type="PROSITE" id="PS50949">
    <property type="entry name" value="HTH_GNTR"/>
    <property type="match status" value="1"/>
</dbReference>
<dbReference type="CDD" id="cd07377">
    <property type="entry name" value="WHTH_GntR"/>
    <property type="match status" value="1"/>
</dbReference>
<keyword evidence="3" id="KW-0804">Transcription</keyword>
<reference evidence="5 6" key="1">
    <citation type="submission" date="2018-05" db="EMBL/GenBank/DDBJ databases">
        <title>Marinifilum breve JC075T sp. nov., a marine bacterium isolated from Yongle Blue Hole in the South China Sea.</title>
        <authorList>
            <person name="Fu T."/>
        </authorList>
    </citation>
    <scope>NUCLEOTIDE SEQUENCE [LARGE SCALE GENOMIC DNA]</scope>
    <source>
        <strain evidence="5 6">JC075</strain>
    </source>
</reference>
<dbReference type="Pfam" id="PF00392">
    <property type="entry name" value="GntR"/>
    <property type="match status" value="1"/>
</dbReference>
<dbReference type="Gene3D" id="1.10.10.10">
    <property type="entry name" value="Winged helix-like DNA-binding domain superfamily/Winged helix DNA-binding domain"/>
    <property type="match status" value="1"/>
</dbReference>
<sequence length="123" mass="14222">MEFKSSKGIFQQIADNLCDRILSGQLKIGEKVPSVREQAATLGVNHNTIMRTYTELQRAEIITNKRGVGYFVAENAQDHIREIRRKEFFEHTLPDFIHQLDILKITSQEVPLLISKLKENENQ</sequence>
<organism evidence="5 6">
    <name type="scientific">Marinifilum breve</name>
    <dbReference type="NCBI Taxonomy" id="2184082"/>
    <lineage>
        <taxon>Bacteria</taxon>
        <taxon>Pseudomonadati</taxon>
        <taxon>Bacteroidota</taxon>
        <taxon>Bacteroidia</taxon>
        <taxon>Marinilabiliales</taxon>
        <taxon>Marinifilaceae</taxon>
    </lineage>
</organism>
<dbReference type="AlphaFoldDB" id="A0A2V4A1R8"/>
<name>A0A2V4A1R8_9BACT</name>
<keyword evidence="1" id="KW-0805">Transcription regulation</keyword>
<comment type="caution">
    <text evidence="5">The sequence shown here is derived from an EMBL/GenBank/DDBJ whole genome shotgun (WGS) entry which is preliminary data.</text>
</comment>
<dbReference type="EMBL" id="QFLI01000003">
    <property type="protein sequence ID" value="PXY01787.1"/>
    <property type="molecule type" value="Genomic_DNA"/>
</dbReference>
<evidence type="ECO:0000313" key="5">
    <source>
        <dbReference type="EMBL" id="PXY01787.1"/>
    </source>
</evidence>
<gene>
    <name evidence="5" type="ORF">DF185_07580</name>
</gene>
<dbReference type="SUPFAM" id="SSF46785">
    <property type="entry name" value="Winged helix' DNA-binding domain"/>
    <property type="match status" value="1"/>
</dbReference>
<dbReference type="GO" id="GO:0003700">
    <property type="term" value="F:DNA-binding transcription factor activity"/>
    <property type="evidence" value="ECO:0007669"/>
    <property type="project" value="InterPro"/>
</dbReference>
<evidence type="ECO:0000313" key="6">
    <source>
        <dbReference type="Proteomes" id="UP000248079"/>
    </source>
</evidence>
<protein>
    <submittedName>
        <fullName evidence="5">GntR family transcriptional regulator</fullName>
    </submittedName>
</protein>
<dbReference type="PANTHER" id="PTHR38445:SF10">
    <property type="entry name" value="GNTR-FAMILY TRANSCRIPTIONAL REGULATOR"/>
    <property type="match status" value="1"/>
</dbReference>
<evidence type="ECO:0000259" key="4">
    <source>
        <dbReference type="PROSITE" id="PS50949"/>
    </source>
</evidence>
<accession>A0A2V4A1R8</accession>
<feature type="domain" description="HTH gntR-type" evidence="4">
    <location>
        <begin position="7"/>
        <end position="75"/>
    </location>
</feature>
<dbReference type="OrthoDB" id="362473at2"/>
<keyword evidence="6" id="KW-1185">Reference proteome</keyword>
<dbReference type="Proteomes" id="UP000248079">
    <property type="component" value="Unassembled WGS sequence"/>
</dbReference>
<dbReference type="PANTHER" id="PTHR38445">
    <property type="entry name" value="HTH-TYPE TRANSCRIPTIONAL REPRESSOR YTRA"/>
    <property type="match status" value="1"/>
</dbReference>
<dbReference type="InterPro" id="IPR036390">
    <property type="entry name" value="WH_DNA-bd_sf"/>
</dbReference>
<proteinExistence type="predicted"/>
<dbReference type="SMART" id="SM00345">
    <property type="entry name" value="HTH_GNTR"/>
    <property type="match status" value="1"/>
</dbReference>